<dbReference type="SUPFAM" id="SSF48371">
    <property type="entry name" value="ARM repeat"/>
    <property type="match status" value="1"/>
</dbReference>
<keyword evidence="7 13" id="KW-0067">ATP-binding</keyword>
<feature type="repeat" description="ARM" evidence="12">
    <location>
        <begin position="638"/>
        <end position="680"/>
    </location>
</feature>
<evidence type="ECO:0000313" key="19">
    <source>
        <dbReference type="Proteomes" id="UP001634393"/>
    </source>
</evidence>
<evidence type="ECO:0000256" key="1">
    <source>
        <dbReference type="ARBA" id="ARBA00004245"/>
    </source>
</evidence>
<evidence type="ECO:0000256" key="5">
    <source>
        <dbReference type="ARBA" id="ARBA00022737"/>
    </source>
</evidence>
<keyword evidence="3" id="KW-0963">Cytoplasm</keyword>
<dbReference type="SMART" id="SM00185">
    <property type="entry name" value="ARM"/>
    <property type="match status" value="4"/>
</dbReference>
<dbReference type="PANTHER" id="PTHR47970:SF30">
    <property type="entry name" value="KINESIN-LIKE PROTEIN"/>
    <property type="match status" value="1"/>
</dbReference>
<evidence type="ECO:0000256" key="13">
    <source>
        <dbReference type="PROSITE-ProRule" id="PRU00283"/>
    </source>
</evidence>
<evidence type="ECO:0000256" key="4">
    <source>
        <dbReference type="ARBA" id="ARBA00022701"/>
    </source>
</evidence>
<evidence type="ECO:0000256" key="9">
    <source>
        <dbReference type="ARBA" id="ARBA00023175"/>
    </source>
</evidence>
<dbReference type="SUPFAM" id="SSF52540">
    <property type="entry name" value="P-loop containing nucleoside triphosphate hydrolases"/>
    <property type="match status" value="1"/>
</dbReference>
<evidence type="ECO:0000256" key="14">
    <source>
        <dbReference type="RuleBase" id="RU000394"/>
    </source>
</evidence>
<evidence type="ECO:0000256" key="7">
    <source>
        <dbReference type="ARBA" id="ARBA00022840"/>
    </source>
</evidence>
<evidence type="ECO:0000256" key="3">
    <source>
        <dbReference type="ARBA" id="ARBA00022490"/>
    </source>
</evidence>
<feature type="domain" description="Kinesin motor" evidence="17">
    <location>
        <begin position="52"/>
        <end position="416"/>
    </location>
</feature>
<dbReference type="Proteomes" id="UP001634393">
    <property type="component" value="Unassembled WGS sequence"/>
</dbReference>
<dbReference type="PRINTS" id="PR00380">
    <property type="entry name" value="KINESINHEAVY"/>
</dbReference>
<evidence type="ECO:0000256" key="11">
    <source>
        <dbReference type="ARBA" id="ARBA00063975"/>
    </source>
</evidence>
<dbReference type="PROSITE" id="PS00411">
    <property type="entry name" value="KINESIN_MOTOR_1"/>
    <property type="match status" value="1"/>
</dbReference>
<dbReference type="Gene3D" id="3.40.850.10">
    <property type="entry name" value="Kinesin motor domain"/>
    <property type="match status" value="1"/>
</dbReference>
<dbReference type="EMBL" id="JBJXBP010000005">
    <property type="protein sequence ID" value="KAL3829585.1"/>
    <property type="molecule type" value="Genomic_DNA"/>
</dbReference>
<evidence type="ECO:0000256" key="2">
    <source>
        <dbReference type="ARBA" id="ARBA00010103"/>
    </source>
</evidence>
<keyword evidence="10" id="KW-0206">Cytoskeleton</keyword>
<dbReference type="InterPro" id="IPR027417">
    <property type="entry name" value="P-loop_NTPase"/>
</dbReference>
<dbReference type="AlphaFoldDB" id="A0ABD3SZ35"/>
<dbReference type="PROSITE" id="PS50176">
    <property type="entry name" value="ARM_REPEAT"/>
    <property type="match status" value="2"/>
</dbReference>
<dbReference type="InterPro" id="IPR019821">
    <property type="entry name" value="Kinesin_motor_CS"/>
</dbReference>
<protein>
    <recommendedName>
        <fullName evidence="14">Kinesin-like protein</fullName>
    </recommendedName>
</protein>
<keyword evidence="4 14" id="KW-0493">Microtubule</keyword>
<keyword evidence="8 15" id="KW-0175">Coiled coil</keyword>
<dbReference type="GO" id="GO:0005874">
    <property type="term" value="C:microtubule"/>
    <property type="evidence" value="ECO:0007669"/>
    <property type="project" value="UniProtKB-KW"/>
</dbReference>
<comment type="subunit">
    <text evidence="11">Interacts (via C-terminus) with NEK5.</text>
</comment>
<dbReference type="InterPro" id="IPR016024">
    <property type="entry name" value="ARM-type_fold"/>
</dbReference>
<feature type="coiled-coil region" evidence="15">
    <location>
        <begin position="423"/>
        <end position="473"/>
    </location>
</feature>
<evidence type="ECO:0000313" key="18">
    <source>
        <dbReference type="EMBL" id="KAL3829585.1"/>
    </source>
</evidence>
<dbReference type="InterPro" id="IPR011989">
    <property type="entry name" value="ARM-like"/>
</dbReference>
<evidence type="ECO:0000256" key="8">
    <source>
        <dbReference type="ARBA" id="ARBA00023054"/>
    </source>
</evidence>
<evidence type="ECO:0000256" key="15">
    <source>
        <dbReference type="SAM" id="Coils"/>
    </source>
</evidence>
<proteinExistence type="inferred from homology"/>
<keyword evidence="6 13" id="KW-0547">Nucleotide-binding</keyword>
<dbReference type="Pfam" id="PF00225">
    <property type="entry name" value="Kinesin"/>
    <property type="match status" value="1"/>
</dbReference>
<dbReference type="InterPro" id="IPR001752">
    <property type="entry name" value="Kinesin_motor_dom"/>
</dbReference>
<dbReference type="Pfam" id="PF00514">
    <property type="entry name" value="Arm"/>
    <property type="match status" value="1"/>
</dbReference>
<evidence type="ECO:0000256" key="12">
    <source>
        <dbReference type="PROSITE-ProRule" id="PRU00259"/>
    </source>
</evidence>
<dbReference type="Gene3D" id="1.25.10.10">
    <property type="entry name" value="Leucine-rich Repeat Variant"/>
    <property type="match status" value="2"/>
</dbReference>
<feature type="coiled-coil region" evidence="15">
    <location>
        <begin position="512"/>
        <end position="589"/>
    </location>
</feature>
<accession>A0ABD3SZ35</accession>
<feature type="repeat" description="ARM" evidence="12">
    <location>
        <begin position="679"/>
        <end position="722"/>
    </location>
</feature>
<evidence type="ECO:0000256" key="16">
    <source>
        <dbReference type="SAM" id="MobiDB-lite"/>
    </source>
</evidence>
<dbReference type="GO" id="GO:0005524">
    <property type="term" value="F:ATP binding"/>
    <property type="evidence" value="ECO:0007669"/>
    <property type="project" value="UniProtKB-UniRule"/>
</dbReference>
<gene>
    <name evidence="18" type="ORF">ACJIZ3_018387</name>
</gene>
<keyword evidence="19" id="KW-1185">Reference proteome</keyword>
<feature type="compositionally biased region" description="Low complexity" evidence="16">
    <location>
        <begin position="27"/>
        <end position="44"/>
    </location>
</feature>
<dbReference type="FunFam" id="3.40.850.10:FF:000036">
    <property type="entry name" value="Kinesin-like protein"/>
    <property type="match status" value="1"/>
</dbReference>
<name>A0ABD3SZ35_9LAMI</name>
<evidence type="ECO:0000256" key="10">
    <source>
        <dbReference type="ARBA" id="ARBA00023212"/>
    </source>
</evidence>
<dbReference type="InterPro" id="IPR000225">
    <property type="entry name" value="Armadillo"/>
</dbReference>
<comment type="subcellular location">
    <subcellularLocation>
        <location evidence="1">Cytoplasm</location>
        <location evidence="1">Cytoskeleton</location>
    </subcellularLocation>
</comment>
<feature type="region of interest" description="Disordered" evidence="16">
    <location>
        <begin position="1"/>
        <end position="44"/>
    </location>
</feature>
<comment type="similarity">
    <text evidence="2">Belongs to the TRAFAC class myosin-kinesin ATPase superfamily. Kinesin family. Ungrouped subfamily.</text>
</comment>
<keyword evidence="9 13" id="KW-0505">Motor protein</keyword>
<dbReference type="InterPro" id="IPR047149">
    <property type="entry name" value="KIF11-like"/>
</dbReference>
<keyword evidence="5" id="KW-0677">Repeat</keyword>
<organism evidence="18 19">
    <name type="scientific">Penstemon smallii</name>
    <dbReference type="NCBI Taxonomy" id="265156"/>
    <lineage>
        <taxon>Eukaryota</taxon>
        <taxon>Viridiplantae</taxon>
        <taxon>Streptophyta</taxon>
        <taxon>Embryophyta</taxon>
        <taxon>Tracheophyta</taxon>
        <taxon>Spermatophyta</taxon>
        <taxon>Magnoliopsida</taxon>
        <taxon>eudicotyledons</taxon>
        <taxon>Gunneridae</taxon>
        <taxon>Pentapetalae</taxon>
        <taxon>asterids</taxon>
        <taxon>lamiids</taxon>
        <taxon>Lamiales</taxon>
        <taxon>Plantaginaceae</taxon>
        <taxon>Cheloneae</taxon>
        <taxon>Penstemon</taxon>
    </lineage>
</organism>
<dbReference type="GO" id="GO:0003774">
    <property type="term" value="F:cytoskeletal motor activity"/>
    <property type="evidence" value="ECO:0007669"/>
    <property type="project" value="UniProtKB-UniRule"/>
</dbReference>
<dbReference type="PANTHER" id="PTHR47970">
    <property type="entry name" value="KINESIN-LIKE PROTEIN KIF11"/>
    <property type="match status" value="1"/>
</dbReference>
<feature type="binding site" evidence="13">
    <location>
        <begin position="158"/>
        <end position="165"/>
    </location>
    <ligand>
        <name>ATP</name>
        <dbReference type="ChEBI" id="CHEBI:30616"/>
    </ligand>
</feature>
<dbReference type="CDD" id="cd00106">
    <property type="entry name" value="KISc"/>
    <property type="match status" value="1"/>
</dbReference>
<dbReference type="FunFam" id="1.25.10.10:FF:000357">
    <property type="entry name" value="Kinesin-like protein"/>
    <property type="match status" value="1"/>
</dbReference>
<evidence type="ECO:0000259" key="17">
    <source>
        <dbReference type="PROSITE" id="PS50067"/>
    </source>
</evidence>
<comment type="caution">
    <text evidence="18">The sequence shown here is derived from an EMBL/GenBank/DDBJ whole genome shotgun (WGS) entry which is preliminary data.</text>
</comment>
<sequence length="896" mass="99490">MATGGGYRNGVHKAPNIRTSSSFKSKLPPSNVRRSSSSASLGGAAANSVSGRVRVAVRLRPKNAEELVADADFVDCVELQPELKRLKLRKNNWDSDTYEFDEVLTEFASQKRVYESVAKPVVEVYVNVGKLITIIAAWPALWPLSVLDGYNGTVMAYGQTGTGKTYTLGRLGDEDTSARGIMVRSMEDILANISLETDSISVSYLQLYMENIHDLLNPSNDNISIVEDQRTGDVSLPGATIMEIRDQQNFVELLRVGEAHRIAANTKLNAESSRSHALLMVQVKRSVVDRNFEFSPEAQNHSHSVGNLRPPLLRKGKLIVVDLAGSERIHKSGSEGHMLEEAKSINLSLSALGKCINALAENSAHVPVRDSKLTRLLKDSFGGTSRTSLIVTIGPSPRHRAETAMKVENMLKIKEEFDYKNLSKSLQMEIDKLIAENERQQKDYEYDIERIRLEAQKRVAQAERNYVEVLEEEKMKCQMDYMESIKKLEEKWTVNQQKHGINGEMDAGNEEVSELKTLLQNERLLRKAAEDEIQKLKNQLLKFSKIQLAGGNADVFNLQEVLEEESHEKKKLEDEVKVLRSQLAQMAIEANHTRSYQDRGTSGNPHLGLDCPSPLNQMRSRDGSNGDRASIANLHEQVGLQKILSLLESEDASVRIHAVKVVANLAAEEANQEKIVEAGGLTSLLMLLRSYEDETIRRIAAGAIANLAMNEANQELIMAQGGISLLAMTSTDAEDPQTLRMVAGAIANLCGNDKLQTRLRSEGGIKALLGMVRCRHPDVLSQIARGIANFAKCESRASTQGTRAKQSLLIEDGALPWIVQNANNEASLIRRHVELALCHLAQHEVNAKEMISGGALWELVRISRDCSREDIRTLARRTLTSSSIFQAEMRRLRIEV</sequence>
<dbReference type="SMART" id="SM00129">
    <property type="entry name" value="KISc"/>
    <property type="match status" value="1"/>
</dbReference>
<dbReference type="InterPro" id="IPR036961">
    <property type="entry name" value="Kinesin_motor_dom_sf"/>
</dbReference>
<feature type="region of interest" description="Disordered" evidence="16">
    <location>
        <begin position="594"/>
        <end position="628"/>
    </location>
</feature>
<dbReference type="PROSITE" id="PS50067">
    <property type="entry name" value="KINESIN_MOTOR_2"/>
    <property type="match status" value="1"/>
</dbReference>
<reference evidence="18 19" key="1">
    <citation type="submission" date="2024-12" db="EMBL/GenBank/DDBJ databases">
        <title>The unique morphological basis and parallel evolutionary history of personate flowers in Penstemon.</title>
        <authorList>
            <person name="Depatie T.H."/>
            <person name="Wessinger C.A."/>
        </authorList>
    </citation>
    <scope>NUCLEOTIDE SEQUENCE [LARGE SCALE GENOMIC DNA]</scope>
    <source>
        <strain evidence="18">WTNN_2</strain>
        <tissue evidence="18">Leaf</tissue>
    </source>
</reference>
<evidence type="ECO:0000256" key="6">
    <source>
        <dbReference type="ARBA" id="ARBA00022741"/>
    </source>
</evidence>